<name>A0AA94L2V7_DESDE</name>
<organism evidence="1 2">
    <name type="scientific">Desulfovibrio desulfuricans</name>
    <dbReference type="NCBI Taxonomy" id="876"/>
    <lineage>
        <taxon>Bacteria</taxon>
        <taxon>Pseudomonadati</taxon>
        <taxon>Thermodesulfobacteriota</taxon>
        <taxon>Desulfovibrionia</taxon>
        <taxon>Desulfovibrionales</taxon>
        <taxon>Desulfovibrionaceae</taxon>
        <taxon>Desulfovibrio</taxon>
    </lineage>
</organism>
<comment type="caution">
    <text evidence="1">The sequence shown here is derived from an EMBL/GenBank/DDBJ whole genome shotgun (WGS) entry which is preliminary data.</text>
</comment>
<dbReference type="AlphaFoldDB" id="A0AA94L2V7"/>
<protein>
    <submittedName>
        <fullName evidence="1">Uncharacterized protein</fullName>
    </submittedName>
</protein>
<proteinExistence type="predicted"/>
<accession>A0AA94L2V7</accession>
<evidence type="ECO:0000313" key="1">
    <source>
        <dbReference type="EMBL" id="SFW62103.1"/>
    </source>
</evidence>
<dbReference type="Proteomes" id="UP000182680">
    <property type="component" value="Unassembled WGS sequence"/>
</dbReference>
<reference evidence="2" key="1">
    <citation type="submission" date="2016-11" db="EMBL/GenBank/DDBJ databases">
        <authorList>
            <person name="Jaros S."/>
            <person name="Januszkiewicz K."/>
            <person name="Wedrychowicz H."/>
        </authorList>
    </citation>
    <scope>NUCLEOTIDE SEQUENCE [LARGE SCALE GENOMIC DNA]</scope>
    <source>
        <strain evidence="2">DSM 7057</strain>
    </source>
</reference>
<dbReference type="EMBL" id="FPIW01000045">
    <property type="protein sequence ID" value="SFW62103.1"/>
    <property type="molecule type" value="Genomic_DNA"/>
</dbReference>
<evidence type="ECO:0000313" key="2">
    <source>
        <dbReference type="Proteomes" id="UP000182680"/>
    </source>
</evidence>
<gene>
    <name evidence="1" type="ORF">SAMN02910291_02134</name>
</gene>
<dbReference type="RefSeq" id="WP_143142643.1">
    <property type="nucleotide sequence ID" value="NZ_FPIW01000045.1"/>
</dbReference>
<sequence>MNITNQTQQLRAQLRTWANDPDWDLIVRYELLPQKPPPHWHQRISQKMGRLLRVIGLDRERYRNQKWHAGLKHASFQPQAKPLLFWSEGMGQKEARDACTKAKYLLQSHPEFLPVLVTDLADFSFYSRLHWLIEYLPHLGDGSDYYDQKRRYLAWRYRNALALPLAAGLVDQKEFDALIAGER</sequence>